<dbReference type="InterPro" id="IPR001173">
    <property type="entry name" value="Glyco_trans_2-like"/>
</dbReference>
<dbReference type="Pfam" id="PF00535">
    <property type="entry name" value="Glycos_transf_2"/>
    <property type="match status" value="1"/>
</dbReference>
<keyword evidence="2" id="KW-0328">Glycosyltransferase</keyword>
<dbReference type="OrthoDB" id="114108at2"/>
<keyword evidence="3 5" id="KW-0808">Transferase</keyword>
<dbReference type="RefSeq" id="WP_132006565.1">
    <property type="nucleotide sequence ID" value="NZ_JBHUNN010000001.1"/>
</dbReference>
<accession>A0A4R2GRZ9</accession>
<dbReference type="SUPFAM" id="SSF53448">
    <property type="entry name" value="Nucleotide-diphospho-sugar transferases"/>
    <property type="match status" value="1"/>
</dbReference>
<dbReference type="Proteomes" id="UP000294881">
    <property type="component" value="Unassembled WGS sequence"/>
</dbReference>
<dbReference type="EMBL" id="SLWL01000007">
    <property type="protein sequence ID" value="TCO12991.1"/>
    <property type="molecule type" value="Genomic_DNA"/>
</dbReference>
<comment type="similarity">
    <text evidence="1">Belongs to the glycosyltransferase 2 family.</text>
</comment>
<keyword evidence="6" id="KW-1185">Reference proteome</keyword>
<dbReference type="InterPro" id="IPR029044">
    <property type="entry name" value="Nucleotide-diphossugar_trans"/>
</dbReference>
<dbReference type="PANTHER" id="PTHR43179">
    <property type="entry name" value="RHAMNOSYLTRANSFERASE WBBL"/>
    <property type="match status" value="1"/>
</dbReference>
<dbReference type="AlphaFoldDB" id="A0A4R2GRZ9"/>
<evidence type="ECO:0000256" key="2">
    <source>
        <dbReference type="ARBA" id="ARBA00022676"/>
    </source>
</evidence>
<comment type="caution">
    <text evidence="5">The sequence shown here is derived from an EMBL/GenBank/DDBJ whole genome shotgun (WGS) entry which is preliminary data.</text>
</comment>
<dbReference type="PANTHER" id="PTHR43179:SF12">
    <property type="entry name" value="GALACTOFURANOSYLTRANSFERASE GLFT2"/>
    <property type="match status" value="1"/>
</dbReference>
<dbReference type="GO" id="GO:0016757">
    <property type="term" value="F:glycosyltransferase activity"/>
    <property type="evidence" value="ECO:0007669"/>
    <property type="project" value="UniProtKB-KW"/>
</dbReference>
<reference evidence="5 6" key="1">
    <citation type="submission" date="2019-03" db="EMBL/GenBank/DDBJ databases">
        <title>Genomic Encyclopedia of Type Strains, Phase IV (KMG-IV): sequencing the most valuable type-strain genomes for metagenomic binning, comparative biology and taxonomic classification.</title>
        <authorList>
            <person name="Goeker M."/>
        </authorList>
    </citation>
    <scope>NUCLEOTIDE SEQUENCE [LARGE SCALE GENOMIC DNA]</scope>
    <source>
        <strain evidence="5 6">DSM 22958</strain>
    </source>
</reference>
<dbReference type="CDD" id="cd00761">
    <property type="entry name" value="Glyco_tranf_GTA_type"/>
    <property type="match status" value="1"/>
</dbReference>
<evidence type="ECO:0000256" key="1">
    <source>
        <dbReference type="ARBA" id="ARBA00006739"/>
    </source>
</evidence>
<evidence type="ECO:0000256" key="3">
    <source>
        <dbReference type="ARBA" id="ARBA00022679"/>
    </source>
</evidence>
<evidence type="ECO:0000313" key="6">
    <source>
        <dbReference type="Proteomes" id="UP000294881"/>
    </source>
</evidence>
<protein>
    <submittedName>
        <fullName evidence="5">GT2 family glycosyltransferase</fullName>
    </submittedName>
</protein>
<evidence type="ECO:0000259" key="4">
    <source>
        <dbReference type="Pfam" id="PF00535"/>
    </source>
</evidence>
<organism evidence="5 6">
    <name type="scientific">Camelimonas lactis</name>
    <dbReference type="NCBI Taxonomy" id="659006"/>
    <lineage>
        <taxon>Bacteria</taxon>
        <taxon>Pseudomonadati</taxon>
        <taxon>Pseudomonadota</taxon>
        <taxon>Alphaproteobacteria</taxon>
        <taxon>Hyphomicrobiales</taxon>
        <taxon>Chelatococcaceae</taxon>
        <taxon>Camelimonas</taxon>
    </lineage>
</organism>
<feature type="domain" description="Glycosyltransferase 2-like" evidence="4">
    <location>
        <begin position="9"/>
        <end position="176"/>
    </location>
</feature>
<sequence length="294" mass="31486">MTTPAPVATIAICTHNRANSVRACLASLATQAAGAGFPVLLVDSASSPGEARTLEAIASASGTGLIRCDEAGVSFARNLAASRAESEWIVYVDDDILAFPNWAEELAACLAAAPDNVAVIGGQVRARWPSGARHDHIGQRWKLLLSCTDEPGSGPAADFNIVCANLAVRRRALQTVGGFPTRLGRVGGRLISGEEAFLIERLRQEGLHARYDGRFGVEHCIPPERLTVQWARRRAYWEGVSRICIYHELGKPLPKSLNPVKLAASLPVLLGLSVVSPEYTIRCAMAWGALSTRL</sequence>
<name>A0A4R2GRZ9_9HYPH</name>
<dbReference type="Gene3D" id="3.90.550.10">
    <property type="entry name" value="Spore Coat Polysaccharide Biosynthesis Protein SpsA, Chain A"/>
    <property type="match status" value="1"/>
</dbReference>
<proteinExistence type="inferred from homology"/>
<evidence type="ECO:0000313" key="5">
    <source>
        <dbReference type="EMBL" id="TCO12991.1"/>
    </source>
</evidence>
<gene>
    <name evidence="5" type="ORF">EV666_10717</name>
</gene>